<dbReference type="InterPro" id="IPR029060">
    <property type="entry name" value="PIN-like_dom_sf"/>
</dbReference>
<organism evidence="2 3">
    <name type="scientific">Atlanticothrix silvestris CENA357</name>
    <dbReference type="NCBI Taxonomy" id="1725252"/>
    <lineage>
        <taxon>Bacteria</taxon>
        <taxon>Bacillati</taxon>
        <taxon>Cyanobacteriota</taxon>
        <taxon>Cyanophyceae</taxon>
        <taxon>Nostocales</taxon>
        <taxon>Nodulariaceae</taxon>
        <taxon>Atlanticothrix</taxon>
        <taxon>Atlanticothrix silvestris</taxon>
    </lineage>
</organism>
<dbReference type="PANTHER" id="PTHR36173:SF1">
    <property type="entry name" value="RIBONUCLEASE VAPC22"/>
    <property type="match status" value="1"/>
</dbReference>
<dbReference type="AlphaFoldDB" id="A0A8J7L5N3"/>
<reference evidence="2 3" key="1">
    <citation type="journal article" date="2021" name="Int. J. Syst. Evol. Microbiol.">
        <title>Amazonocrinis nigriterrae gen. nov., sp. nov., Atlanticothrix silvestris gen. nov., sp. nov. and Dendronalium phyllosphericum gen. nov., sp. nov., nostocacean cyanobacteria from Brazilian environments.</title>
        <authorList>
            <person name="Alvarenga D.O."/>
            <person name="Andreote A.P.D."/>
            <person name="Branco L.H.Z."/>
            <person name="Delbaje E."/>
            <person name="Cruz R.B."/>
            <person name="Varani A.M."/>
            <person name="Fiore M.F."/>
        </authorList>
    </citation>
    <scope>NUCLEOTIDE SEQUENCE [LARGE SCALE GENOMIC DNA]</scope>
    <source>
        <strain evidence="2 3">CENA357</strain>
    </source>
</reference>
<accession>A0A8J7L5N3</accession>
<dbReference type="Gene3D" id="3.40.50.1010">
    <property type="entry name" value="5'-nuclease"/>
    <property type="match status" value="1"/>
</dbReference>
<comment type="caution">
    <text evidence="2">The sequence shown here is derived from an EMBL/GenBank/DDBJ whole genome shotgun (WGS) entry which is preliminary data.</text>
</comment>
<dbReference type="InterPro" id="IPR041705">
    <property type="entry name" value="PIN_Sll0205"/>
</dbReference>
<name>A0A8J7L5N3_9CYAN</name>
<evidence type="ECO:0000313" key="2">
    <source>
        <dbReference type="EMBL" id="MBH8556031.1"/>
    </source>
</evidence>
<dbReference type="Pfam" id="PF01850">
    <property type="entry name" value="PIN"/>
    <property type="match status" value="1"/>
</dbReference>
<keyword evidence="3" id="KW-1185">Reference proteome</keyword>
<evidence type="ECO:0000313" key="3">
    <source>
        <dbReference type="Proteomes" id="UP000599391"/>
    </source>
</evidence>
<evidence type="ECO:0000259" key="1">
    <source>
        <dbReference type="Pfam" id="PF01850"/>
    </source>
</evidence>
<dbReference type="RefSeq" id="WP_214442233.1">
    <property type="nucleotide sequence ID" value="NZ_JAECZB010000103.1"/>
</dbReference>
<feature type="domain" description="PIN" evidence="1">
    <location>
        <begin position="4"/>
        <end position="123"/>
    </location>
</feature>
<gene>
    <name evidence="2" type="ORF">I8751_27565</name>
</gene>
<dbReference type="EMBL" id="JAECZB010000103">
    <property type="protein sequence ID" value="MBH8556031.1"/>
    <property type="molecule type" value="Genomic_DNA"/>
</dbReference>
<dbReference type="SUPFAM" id="SSF88723">
    <property type="entry name" value="PIN domain-like"/>
    <property type="match status" value="1"/>
</dbReference>
<dbReference type="InterPro" id="IPR052919">
    <property type="entry name" value="TA_system_RNase"/>
</dbReference>
<dbReference type="CDD" id="cd09872">
    <property type="entry name" value="PIN_Sll0205-like"/>
    <property type="match status" value="1"/>
</dbReference>
<dbReference type="Proteomes" id="UP000599391">
    <property type="component" value="Unassembled WGS sequence"/>
</dbReference>
<sequence>MNAIVVDTHAIVWYFLQSKKLSAPALTAIDNADSVYLAAISVIEIIYLQEKGKIPEVALQRLNQALADSHTSWLVMPLTIEIAQSIMQIPRNIVPEMADRIIAATAFYLSLPLVTCDSKIHSVNMQIIW</sequence>
<proteinExistence type="predicted"/>
<dbReference type="PANTHER" id="PTHR36173">
    <property type="entry name" value="RIBONUCLEASE VAPC16-RELATED"/>
    <property type="match status" value="1"/>
</dbReference>
<dbReference type="InterPro" id="IPR002716">
    <property type="entry name" value="PIN_dom"/>
</dbReference>
<protein>
    <submittedName>
        <fullName evidence="2">Type II toxin-antitoxin system VapC family toxin</fullName>
    </submittedName>
</protein>